<gene>
    <name evidence="2" type="ORF">CRH09_09605</name>
</gene>
<sequence>MRTAELHLRSERVDADEAFRRVGRLENYAAMSEDVHSVVVHPGVDGAPATSDWEVFFRNGPLRWTEVDYFQPDRRRIVFEQTAGDFDMFRGSWRIEPDGLGCDLYFETTFDFGIDSLAGIMEPLAAKVLKEGLAVAVLRLLGDGEVIDDPTVAAVVADRIAVAGS</sequence>
<dbReference type="InterPro" id="IPR005031">
    <property type="entry name" value="COQ10_START"/>
</dbReference>
<dbReference type="EMBL" id="CP023778">
    <property type="protein sequence ID" value="ATL66422.1"/>
    <property type="molecule type" value="Genomic_DNA"/>
</dbReference>
<evidence type="ECO:0000313" key="2">
    <source>
        <dbReference type="EMBL" id="ATL66422.1"/>
    </source>
</evidence>
<accession>A0A291RH64</accession>
<evidence type="ECO:0000313" key="3">
    <source>
        <dbReference type="Proteomes" id="UP000221961"/>
    </source>
</evidence>
<dbReference type="Gene3D" id="3.30.530.20">
    <property type="match status" value="1"/>
</dbReference>
<dbReference type="KEGG" id="ntp:CRH09_09605"/>
<dbReference type="RefSeq" id="WP_098693620.1">
    <property type="nucleotide sequence ID" value="NZ_CP023778.1"/>
</dbReference>
<dbReference type="SUPFAM" id="SSF55961">
    <property type="entry name" value="Bet v1-like"/>
    <property type="match status" value="1"/>
</dbReference>
<protein>
    <submittedName>
        <fullName evidence="2">Cyclase/dehydrase</fullName>
    </submittedName>
</protein>
<name>A0A291RH64_9NOCA</name>
<organism evidence="2 3">
    <name type="scientific">Nocardia terpenica</name>
    <dbReference type="NCBI Taxonomy" id="455432"/>
    <lineage>
        <taxon>Bacteria</taxon>
        <taxon>Bacillati</taxon>
        <taxon>Actinomycetota</taxon>
        <taxon>Actinomycetes</taxon>
        <taxon>Mycobacteriales</taxon>
        <taxon>Nocardiaceae</taxon>
        <taxon>Nocardia</taxon>
    </lineage>
</organism>
<dbReference type="Pfam" id="PF03364">
    <property type="entry name" value="Polyketide_cyc"/>
    <property type="match status" value="1"/>
</dbReference>
<dbReference type="Proteomes" id="UP000221961">
    <property type="component" value="Chromosome"/>
</dbReference>
<reference evidence="2 3" key="1">
    <citation type="submission" date="2017-10" db="EMBL/GenBank/DDBJ databases">
        <title>Comparative genomics between pathogenic Norcardia.</title>
        <authorList>
            <person name="Zeng L."/>
        </authorList>
    </citation>
    <scope>NUCLEOTIDE SEQUENCE [LARGE SCALE GENOMIC DNA]</scope>
    <source>
        <strain evidence="2 3">NC_YFY_NT001</strain>
    </source>
</reference>
<evidence type="ECO:0000259" key="1">
    <source>
        <dbReference type="Pfam" id="PF03364"/>
    </source>
</evidence>
<dbReference type="GeneID" id="88357663"/>
<feature type="domain" description="Coenzyme Q-binding protein COQ10 START" evidence="1">
    <location>
        <begin position="14"/>
        <end position="131"/>
    </location>
</feature>
<dbReference type="InterPro" id="IPR023393">
    <property type="entry name" value="START-like_dom_sf"/>
</dbReference>
<dbReference type="AlphaFoldDB" id="A0A291RH64"/>
<proteinExistence type="predicted"/>